<feature type="transmembrane region" description="Helical" evidence="1">
    <location>
        <begin position="334"/>
        <end position="353"/>
    </location>
</feature>
<feature type="transmembrane region" description="Helical" evidence="1">
    <location>
        <begin position="963"/>
        <end position="984"/>
    </location>
</feature>
<keyword evidence="3" id="KW-1185">Reference proteome</keyword>
<dbReference type="Gene3D" id="1.20.1640.10">
    <property type="entry name" value="Multidrug efflux transporter AcrB transmembrane domain"/>
    <property type="match status" value="2"/>
</dbReference>
<feature type="transmembrane region" description="Helical" evidence="1">
    <location>
        <begin position="535"/>
        <end position="555"/>
    </location>
</feature>
<dbReference type="Gene3D" id="3.30.70.1440">
    <property type="entry name" value="Multidrug efflux transporter AcrB pore domain"/>
    <property type="match status" value="1"/>
</dbReference>
<dbReference type="Gene3D" id="3.30.2090.10">
    <property type="entry name" value="Multidrug efflux transporter AcrB TolC docking domain, DN and DC subdomains"/>
    <property type="match status" value="2"/>
</dbReference>
<sequence>MNPSRLFILRPVATTLMMLAILIVGAVSYLNLPVSALPAVDYPTIQVQSFYPGASPEVMTSAVTAPLERQFGQMANLNQMSSQSSAGASVITLQFNLDIPLDIAEQSVQAAINAAGNLLPSDLPAPPIYAKVNPADAPVLTLALTSTTIPLTQVRDLAETRLAQKISQVAGVGLVSMGGGQRPAVRVRFNSRALAAYGLNIDDLRTTIANLNVNTPKGNIDGPTQSYAINANDQVRDPSVYANSIIAYRNGAPVHLTDVADVVDAPENTRLGAWADRTPAVILNIQRQPGANVIDTVDRIKKLLPQLQSTMPAAVSIATLTDRTVTIRASVHDVQFELMLAIALVVMVIFLFLRSFSATLIPSLSVPLSLIGALAAMDAWGFSLDNLSLMALTIATGFVVDDAIVVIENIARHVEEGDDPFEAALKGSREIGFTIISLTVSLIAVLIPLLFMADVVGRLFREFAITLAATIVISAVVSLTLVPMLCARLLKPVAHGADSPVARREGALARFGRRLNDGVIALYGRCLRVVLAHQGLTLLVTLGTVALTAYLFVVIPKGFFPVQDTGVIQGISQADQSVSYEAMAERQQALADVVLQDPDVASLSSFIGVDGQNVTLNSGRFLINLKPKEQRAADASAIIRRLTAATANVPGVRLYMQPVQDLTIDTAVSATQYQVILENPNLTDFETWVPRYVEALRRSPYLADVTSDYQGNGLAAYVTIDRPTAGRYGITPATIDNVLYDAFGQRIVSTIFTQSNQYRVILEADPALHTSLDSLDNLYLPSSTAPSGQVPLSAVAKVEERRAPLLIGHLGQFPATTVSFNLAPGVALGQAVEALETARQDIKLPASFNVVPQGSVFAFETALSNELFLVCAAIVTVYIVLGVLYESFIHPITILSTLPSAGIGALLGLMWFGLSLDIIAIIGIVLLIGIVKKNAIMMIDFALQAEREEAKAPRDAIYEACLLRFRPILMTTLAALFAAVPMILGSGVGSELRQPLGIVIAGGLIVSQVLTLFTTPVIYLAFDRLERRITGRREGGSRLTPGEAVP</sequence>
<keyword evidence="1" id="KW-0812">Transmembrane</keyword>
<feature type="transmembrane region" description="Helical" evidence="1">
    <location>
        <begin position="918"/>
        <end position="943"/>
    </location>
</feature>
<evidence type="ECO:0000313" key="3">
    <source>
        <dbReference type="Proteomes" id="UP001055093"/>
    </source>
</evidence>
<accession>A0ABQ4V216</accession>
<keyword evidence="1" id="KW-0472">Membrane</keyword>
<feature type="transmembrane region" description="Helical" evidence="1">
    <location>
        <begin position="867"/>
        <end position="885"/>
    </location>
</feature>
<evidence type="ECO:0000313" key="2">
    <source>
        <dbReference type="EMBL" id="GJE78513.1"/>
    </source>
</evidence>
<organism evidence="2 3">
    <name type="scientific">Methylorubrum suomiense</name>
    <dbReference type="NCBI Taxonomy" id="144191"/>
    <lineage>
        <taxon>Bacteria</taxon>
        <taxon>Pseudomonadati</taxon>
        <taxon>Pseudomonadota</taxon>
        <taxon>Alphaproteobacteria</taxon>
        <taxon>Hyphomicrobiales</taxon>
        <taxon>Methylobacteriaceae</taxon>
        <taxon>Methylorubrum</taxon>
    </lineage>
</organism>
<dbReference type="InterPro" id="IPR027463">
    <property type="entry name" value="AcrB_DN_DC_subdom"/>
</dbReference>
<feature type="transmembrane region" description="Helical" evidence="1">
    <location>
        <begin position="431"/>
        <end position="451"/>
    </location>
</feature>
<dbReference type="Proteomes" id="UP001055093">
    <property type="component" value="Unassembled WGS sequence"/>
</dbReference>
<dbReference type="PANTHER" id="PTHR32063:SF21">
    <property type="entry name" value="MULTIDRUG RESISTANCE PROTEIN MDTB"/>
    <property type="match status" value="1"/>
</dbReference>
<dbReference type="EMBL" id="BPRE01000026">
    <property type="protein sequence ID" value="GJE78513.1"/>
    <property type="molecule type" value="Genomic_DNA"/>
</dbReference>
<dbReference type="SUPFAM" id="SSF82714">
    <property type="entry name" value="Multidrug efflux transporter AcrB TolC docking domain, DN and DC subdomains"/>
    <property type="match status" value="2"/>
</dbReference>
<gene>
    <name evidence="2" type="primary">mdtB_6</name>
    <name evidence="2" type="ORF">BGCPKDLD_5130</name>
</gene>
<dbReference type="SUPFAM" id="SSF82866">
    <property type="entry name" value="Multidrug efflux transporter AcrB transmembrane domain"/>
    <property type="match status" value="2"/>
</dbReference>
<reference evidence="2" key="1">
    <citation type="journal article" date="2021" name="Front. Microbiol.">
        <title>Comprehensive Comparative Genomics and Phenotyping of Methylobacterium Species.</title>
        <authorList>
            <person name="Alessa O."/>
            <person name="Ogura Y."/>
            <person name="Fujitani Y."/>
            <person name="Takami H."/>
            <person name="Hayashi T."/>
            <person name="Sahin N."/>
            <person name="Tani A."/>
        </authorList>
    </citation>
    <scope>NUCLEOTIDE SEQUENCE</scope>
    <source>
        <strain evidence="2">DSM 14458</strain>
    </source>
</reference>
<evidence type="ECO:0000256" key="1">
    <source>
        <dbReference type="SAM" id="Phobius"/>
    </source>
</evidence>
<feature type="transmembrane region" description="Helical" evidence="1">
    <location>
        <begin position="463"/>
        <end position="482"/>
    </location>
</feature>
<dbReference type="PRINTS" id="PR00702">
    <property type="entry name" value="ACRIFLAVINRP"/>
</dbReference>
<dbReference type="SUPFAM" id="SSF82693">
    <property type="entry name" value="Multidrug efflux transporter AcrB pore domain, PN1, PN2, PC1 and PC2 subdomains"/>
    <property type="match status" value="3"/>
</dbReference>
<dbReference type="Gene3D" id="3.30.70.1320">
    <property type="entry name" value="Multidrug efflux transporter AcrB pore domain like"/>
    <property type="match status" value="1"/>
</dbReference>
<name>A0ABQ4V216_9HYPH</name>
<dbReference type="Pfam" id="PF00873">
    <property type="entry name" value="ACR_tran"/>
    <property type="match status" value="1"/>
</dbReference>
<dbReference type="NCBIfam" id="NF033617">
    <property type="entry name" value="RND_permease_2"/>
    <property type="match status" value="1"/>
</dbReference>
<feature type="transmembrane region" description="Helical" evidence="1">
    <location>
        <begin position="7"/>
        <end position="30"/>
    </location>
</feature>
<dbReference type="PANTHER" id="PTHR32063">
    <property type="match status" value="1"/>
</dbReference>
<comment type="caution">
    <text evidence="2">The sequence shown here is derived from an EMBL/GenBank/DDBJ whole genome shotgun (WGS) entry which is preliminary data.</text>
</comment>
<dbReference type="Gene3D" id="3.30.70.1430">
    <property type="entry name" value="Multidrug efflux transporter AcrB pore domain"/>
    <property type="match status" value="2"/>
</dbReference>
<keyword evidence="1" id="KW-1133">Transmembrane helix</keyword>
<proteinExistence type="predicted"/>
<protein>
    <submittedName>
        <fullName evidence="2">Multidrug resistance protein MdtB</fullName>
    </submittedName>
</protein>
<feature type="transmembrane region" description="Helical" evidence="1">
    <location>
        <begin position="996"/>
        <end position="1022"/>
    </location>
</feature>
<dbReference type="InterPro" id="IPR001036">
    <property type="entry name" value="Acrflvin-R"/>
</dbReference>
<dbReference type="RefSeq" id="WP_137829805.1">
    <property type="nucleotide sequence ID" value="NZ_BPRE01000026.1"/>
</dbReference>
<reference evidence="2" key="2">
    <citation type="submission" date="2021-08" db="EMBL/GenBank/DDBJ databases">
        <authorList>
            <person name="Tani A."/>
            <person name="Ola A."/>
            <person name="Ogura Y."/>
            <person name="Katsura K."/>
            <person name="Hayashi T."/>
        </authorList>
    </citation>
    <scope>NUCLEOTIDE SEQUENCE</scope>
    <source>
        <strain evidence="2">DSM 14458</strain>
    </source>
</reference>
<feature type="transmembrane region" description="Helical" evidence="1">
    <location>
        <begin position="360"/>
        <end position="382"/>
    </location>
</feature>